<evidence type="ECO:0000256" key="2">
    <source>
        <dbReference type="ARBA" id="ARBA00023125"/>
    </source>
</evidence>
<dbReference type="GO" id="GO:0003677">
    <property type="term" value="F:DNA binding"/>
    <property type="evidence" value="ECO:0007669"/>
    <property type="project" value="UniProtKB-KW"/>
</dbReference>
<evidence type="ECO:0000256" key="3">
    <source>
        <dbReference type="ARBA" id="ARBA00023163"/>
    </source>
</evidence>
<dbReference type="SMART" id="SM00347">
    <property type="entry name" value="HTH_MARR"/>
    <property type="match status" value="1"/>
</dbReference>
<evidence type="ECO:0000256" key="1">
    <source>
        <dbReference type="ARBA" id="ARBA00023015"/>
    </source>
</evidence>
<dbReference type="Gene3D" id="1.10.10.10">
    <property type="entry name" value="Winged helix-like DNA-binding domain superfamily/Winged helix DNA-binding domain"/>
    <property type="match status" value="1"/>
</dbReference>
<dbReference type="AlphaFoldDB" id="M6W5X8"/>
<proteinExistence type="predicted"/>
<comment type="caution">
    <text evidence="5">The sequence shown here is derived from an EMBL/GenBank/DDBJ whole genome shotgun (WGS) entry which is preliminary data.</text>
</comment>
<keyword evidence="3" id="KW-0804">Transcription</keyword>
<dbReference type="SUPFAM" id="SSF46785">
    <property type="entry name" value="Winged helix' DNA-binding domain"/>
    <property type="match status" value="1"/>
</dbReference>
<evidence type="ECO:0000313" key="6">
    <source>
        <dbReference type="Proteomes" id="UP000012159"/>
    </source>
</evidence>
<dbReference type="EMBL" id="AKWF02000005">
    <property type="protein sequence ID" value="EMO65152.1"/>
    <property type="molecule type" value="Genomic_DNA"/>
</dbReference>
<keyword evidence="1" id="KW-0805">Transcription regulation</keyword>
<evidence type="ECO:0000259" key="4">
    <source>
        <dbReference type="PROSITE" id="PS50995"/>
    </source>
</evidence>
<dbReference type="PANTHER" id="PTHR33164:SF101">
    <property type="entry name" value="TRANSCRIPTIONAL REPRESSOR MPRA"/>
    <property type="match status" value="1"/>
</dbReference>
<accession>M6W5X8</accession>
<dbReference type="PROSITE" id="PS50995">
    <property type="entry name" value="HTH_MARR_2"/>
    <property type="match status" value="1"/>
</dbReference>
<dbReference type="Proteomes" id="UP000012159">
    <property type="component" value="Unassembled WGS sequence"/>
</dbReference>
<dbReference type="InterPro" id="IPR000835">
    <property type="entry name" value="HTH_MarR-typ"/>
</dbReference>
<gene>
    <name evidence="5" type="ORF">LEP1GSC133_1575</name>
</gene>
<organism evidence="5 6">
    <name type="scientific">Leptospira borgpetersenii serovar Pomona str. 200901868</name>
    <dbReference type="NCBI Taxonomy" id="1192866"/>
    <lineage>
        <taxon>Bacteria</taxon>
        <taxon>Pseudomonadati</taxon>
        <taxon>Spirochaetota</taxon>
        <taxon>Spirochaetia</taxon>
        <taxon>Leptospirales</taxon>
        <taxon>Leptospiraceae</taxon>
        <taxon>Leptospira</taxon>
    </lineage>
</organism>
<dbReference type="InterPro" id="IPR055166">
    <property type="entry name" value="Transc_reg_Sar_Rot_HTH"/>
</dbReference>
<dbReference type="GO" id="GO:0006950">
    <property type="term" value="P:response to stress"/>
    <property type="evidence" value="ECO:0007669"/>
    <property type="project" value="TreeGrafter"/>
</dbReference>
<dbReference type="InterPro" id="IPR036390">
    <property type="entry name" value="WH_DNA-bd_sf"/>
</dbReference>
<dbReference type="GO" id="GO:0003700">
    <property type="term" value="F:DNA-binding transcription factor activity"/>
    <property type="evidence" value="ECO:0007669"/>
    <property type="project" value="InterPro"/>
</dbReference>
<feature type="domain" description="HTH marR-type" evidence="4">
    <location>
        <begin position="11"/>
        <end position="146"/>
    </location>
</feature>
<name>M6W5X8_LEPBO</name>
<dbReference type="PRINTS" id="PR00598">
    <property type="entry name" value="HTHMARR"/>
</dbReference>
<sequence length="149" mass="16985">MGTHYKGNNRETAVLNAFIKLSRCSDSIRQLEEKVFSKYGLTTGQFGCLETLIHLGPMCQKEIGQKLFSCEGNITQIVDNLEKRKLVQRVRSKEDRRYVIIHLTPKGRKLVEEAFPDLLVSLVHKFDSLSENQLLDLGDYCKEIGLKAV</sequence>
<dbReference type="PANTHER" id="PTHR33164">
    <property type="entry name" value="TRANSCRIPTIONAL REGULATOR, MARR FAMILY"/>
    <property type="match status" value="1"/>
</dbReference>
<dbReference type="STRING" id="1192866.LEP1GSC133_1575"/>
<dbReference type="Pfam" id="PF22381">
    <property type="entry name" value="Staph_reg_Sar_Rot"/>
    <property type="match status" value="1"/>
</dbReference>
<keyword evidence="2" id="KW-0238">DNA-binding</keyword>
<evidence type="ECO:0000313" key="5">
    <source>
        <dbReference type="EMBL" id="EMO65152.1"/>
    </source>
</evidence>
<reference evidence="5 6" key="1">
    <citation type="submission" date="2013-01" db="EMBL/GenBank/DDBJ databases">
        <authorList>
            <person name="Harkins D.M."/>
            <person name="Durkin A.S."/>
            <person name="Brinkac L.M."/>
            <person name="Haft D.H."/>
            <person name="Selengut J.D."/>
            <person name="Sanka R."/>
            <person name="DePew J."/>
            <person name="Purushe J."/>
            <person name="Picardeau M."/>
            <person name="Werts C."/>
            <person name="Goarant C."/>
            <person name="Vinetz J.M."/>
            <person name="Sutton G.G."/>
            <person name="Nierman W.C."/>
            <person name="Fouts D.E."/>
        </authorList>
    </citation>
    <scope>NUCLEOTIDE SEQUENCE [LARGE SCALE GENOMIC DNA]</scope>
    <source>
        <strain evidence="5 6">200901868</strain>
    </source>
</reference>
<dbReference type="InterPro" id="IPR036388">
    <property type="entry name" value="WH-like_DNA-bd_sf"/>
</dbReference>
<dbReference type="InterPro" id="IPR039422">
    <property type="entry name" value="MarR/SlyA-like"/>
</dbReference>
<protein>
    <submittedName>
        <fullName evidence="5">MarR family protein</fullName>
    </submittedName>
</protein>